<name>A0A6P7HRL9_9TELE</name>
<dbReference type="Pfam" id="PF06784">
    <property type="entry name" value="UPF0240"/>
    <property type="match status" value="1"/>
</dbReference>
<proteinExistence type="inferred from homology"/>
<feature type="compositionally biased region" description="Basic and acidic residues" evidence="4">
    <location>
        <begin position="18"/>
        <end position="36"/>
    </location>
</feature>
<evidence type="ECO:0000256" key="3">
    <source>
        <dbReference type="ARBA" id="ARBA00021777"/>
    </source>
</evidence>
<comment type="subunit">
    <text evidence="2">Binds calmodulin. Interacts with NDUFAF3.</text>
</comment>
<dbReference type="RefSeq" id="XP_028253212.1">
    <property type="nucleotide sequence ID" value="XM_028397411.1"/>
</dbReference>
<dbReference type="PANTHER" id="PTHR13338">
    <property type="entry name" value="UPF0240 PROTEIN"/>
    <property type="match status" value="1"/>
</dbReference>
<evidence type="ECO:0000256" key="2">
    <source>
        <dbReference type="ARBA" id="ARBA00011265"/>
    </source>
</evidence>
<evidence type="ECO:0000256" key="4">
    <source>
        <dbReference type="SAM" id="MobiDB-lite"/>
    </source>
</evidence>
<dbReference type="GeneID" id="114428740"/>
<dbReference type="AlphaFoldDB" id="A0A6P7HRL9"/>
<dbReference type="Proteomes" id="UP000515145">
    <property type="component" value="Chromosome 24"/>
</dbReference>
<evidence type="ECO:0000256" key="1">
    <source>
        <dbReference type="ARBA" id="ARBA00010698"/>
    </source>
</evidence>
<dbReference type="PANTHER" id="PTHR13338:SF4">
    <property type="entry name" value="NADH DEHYDROGENASE [UBIQUINONE] 1 ALPHA SUBCOMPLEX ASSEMBLY FACTOR 4"/>
    <property type="match status" value="1"/>
</dbReference>
<dbReference type="FunCoup" id="A0A6P7HRL9">
    <property type="interactions" value="950"/>
</dbReference>
<dbReference type="CTD" id="29078"/>
<feature type="region of interest" description="Disordered" evidence="4">
    <location>
        <begin position="18"/>
        <end position="51"/>
    </location>
</feature>
<accession>A0A6P7HRL9</accession>
<dbReference type="GO" id="GO:0032981">
    <property type="term" value="P:mitochondrial respiratory chain complex I assembly"/>
    <property type="evidence" value="ECO:0007669"/>
    <property type="project" value="InterPro"/>
</dbReference>
<dbReference type="InParanoid" id="A0A6P7HRL9"/>
<evidence type="ECO:0000313" key="5">
    <source>
        <dbReference type="Proteomes" id="UP000515145"/>
    </source>
</evidence>
<dbReference type="InterPro" id="IPR009622">
    <property type="entry name" value="NDUFAF4"/>
</dbReference>
<reference evidence="6" key="1">
    <citation type="submission" date="2025-08" db="UniProtKB">
        <authorList>
            <consortium name="RefSeq"/>
        </authorList>
    </citation>
    <scope>IDENTIFICATION</scope>
</reference>
<organism evidence="5 6">
    <name type="scientific">Parambassis ranga</name>
    <name type="common">Indian glassy fish</name>
    <dbReference type="NCBI Taxonomy" id="210632"/>
    <lineage>
        <taxon>Eukaryota</taxon>
        <taxon>Metazoa</taxon>
        <taxon>Chordata</taxon>
        <taxon>Craniata</taxon>
        <taxon>Vertebrata</taxon>
        <taxon>Euteleostomi</taxon>
        <taxon>Actinopterygii</taxon>
        <taxon>Neopterygii</taxon>
        <taxon>Teleostei</taxon>
        <taxon>Neoteleostei</taxon>
        <taxon>Acanthomorphata</taxon>
        <taxon>Ovalentaria</taxon>
        <taxon>Ambassidae</taxon>
        <taxon>Parambassis</taxon>
    </lineage>
</organism>
<protein>
    <recommendedName>
        <fullName evidence="3">NADH dehydrogenase [ubiquinone] 1 alpha subcomplex assembly factor 4</fullName>
    </recommendedName>
</protein>
<comment type="similarity">
    <text evidence="1">Belongs to the NDUFAF4 family.</text>
</comment>
<gene>
    <name evidence="6" type="primary">ndufaf4</name>
</gene>
<dbReference type="OrthoDB" id="2434756at2759"/>
<dbReference type="GO" id="GO:0005739">
    <property type="term" value="C:mitochondrion"/>
    <property type="evidence" value="ECO:0007669"/>
    <property type="project" value="TreeGrafter"/>
</dbReference>
<evidence type="ECO:0000313" key="6">
    <source>
        <dbReference type="RefSeq" id="XP_028253212.1"/>
    </source>
</evidence>
<sequence length="175" mass="19347">MGARVVRMFRNFNLESRVHRELSREKPSAAPRHDAKLPPAAEGAEVTDSLSQKNDPLLTLLRSVYVDSKDPAAAPETPMEVTAGKETERRPLKYSFSGFGLAELTDVPKGKLTIAEALKALGSHQHQPQTWTPEKIAQEYSLDLKDAKALVEFFVPFRVEIIPPKTGTAKQIKAS</sequence>
<keyword evidence="5" id="KW-1185">Reference proteome</keyword>